<feature type="signal peptide" evidence="1">
    <location>
        <begin position="1"/>
        <end position="33"/>
    </location>
</feature>
<protein>
    <submittedName>
        <fullName evidence="2">Uncharacterized protein</fullName>
    </submittedName>
</protein>
<feature type="chain" id="PRO_5017042788" evidence="1">
    <location>
        <begin position="34"/>
        <end position="131"/>
    </location>
</feature>
<organism evidence="2 3">
    <name type="scientific">Nocardia mexicana</name>
    <dbReference type="NCBI Taxonomy" id="279262"/>
    <lineage>
        <taxon>Bacteria</taxon>
        <taxon>Bacillati</taxon>
        <taxon>Actinomycetota</taxon>
        <taxon>Actinomycetes</taxon>
        <taxon>Mycobacteriales</taxon>
        <taxon>Nocardiaceae</taxon>
        <taxon>Nocardia</taxon>
    </lineage>
</organism>
<dbReference type="RefSeq" id="WP_147288982.1">
    <property type="nucleotide sequence ID" value="NZ_QQAZ01000005.1"/>
</dbReference>
<gene>
    <name evidence="2" type="ORF">DFR68_105556</name>
</gene>
<dbReference type="OrthoDB" id="4562753at2"/>
<evidence type="ECO:0000313" key="3">
    <source>
        <dbReference type="Proteomes" id="UP000255355"/>
    </source>
</evidence>
<dbReference type="Proteomes" id="UP000255355">
    <property type="component" value="Unassembled WGS sequence"/>
</dbReference>
<keyword evidence="3" id="KW-1185">Reference proteome</keyword>
<dbReference type="EMBL" id="QQAZ01000005">
    <property type="protein sequence ID" value="RDI51079.1"/>
    <property type="molecule type" value="Genomic_DNA"/>
</dbReference>
<keyword evidence="1" id="KW-0732">Signal</keyword>
<sequence>MATFRNYRRPAFLVTALGAIGLAAVSTAAPAFAANTIDVNRIGPENLEIVYNCEAGAGVVGIKALVGDPQADAPSAQGAQNPVTCDGNQQTTVVMLTGTPLSRGQEVLVNAALVDATDTVVAGQKKKATLG</sequence>
<name>A0A370H4F8_9NOCA</name>
<evidence type="ECO:0000256" key="1">
    <source>
        <dbReference type="SAM" id="SignalP"/>
    </source>
</evidence>
<comment type="caution">
    <text evidence="2">The sequence shown here is derived from an EMBL/GenBank/DDBJ whole genome shotgun (WGS) entry which is preliminary data.</text>
</comment>
<evidence type="ECO:0000313" key="2">
    <source>
        <dbReference type="EMBL" id="RDI51079.1"/>
    </source>
</evidence>
<reference evidence="2 3" key="1">
    <citation type="submission" date="2018-07" db="EMBL/GenBank/DDBJ databases">
        <title>Genomic Encyclopedia of Type Strains, Phase IV (KMG-IV): sequencing the most valuable type-strain genomes for metagenomic binning, comparative biology and taxonomic classification.</title>
        <authorList>
            <person name="Goeker M."/>
        </authorList>
    </citation>
    <scope>NUCLEOTIDE SEQUENCE [LARGE SCALE GENOMIC DNA]</scope>
    <source>
        <strain evidence="2 3">DSM 44952</strain>
    </source>
</reference>
<accession>A0A370H4F8</accession>
<dbReference type="AlphaFoldDB" id="A0A370H4F8"/>
<dbReference type="STRING" id="1210089.GCA_001613165_04716"/>
<proteinExistence type="predicted"/>